<organism evidence="2 3">
    <name type="scientific">Pelobates cultripes</name>
    <name type="common">Western spadefoot toad</name>
    <dbReference type="NCBI Taxonomy" id="61616"/>
    <lineage>
        <taxon>Eukaryota</taxon>
        <taxon>Metazoa</taxon>
        <taxon>Chordata</taxon>
        <taxon>Craniata</taxon>
        <taxon>Vertebrata</taxon>
        <taxon>Euteleostomi</taxon>
        <taxon>Amphibia</taxon>
        <taxon>Batrachia</taxon>
        <taxon>Anura</taxon>
        <taxon>Pelobatoidea</taxon>
        <taxon>Pelobatidae</taxon>
        <taxon>Pelobates</taxon>
    </lineage>
</organism>
<keyword evidence="1" id="KW-1133">Transmembrane helix</keyword>
<evidence type="ECO:0000313" key="3">
    <source>
        <dbReference type="Proteomes" id="UP001295444"/>
    </source>
</evidence>
<proteinExistence type="predicted"/>
<dbReference type="AlphaFoldDB" id="A0AAD1SS14"/>
<accession>A0AAD1SS14</accession>
<keyword evidence="1" id="KW-0812">Transmembrane</keyword>
<keyword evidence="3" id="KW-1185">Reference proteome</keyword>
<dbReference type="Proteomes" id="UP001295444">
    <property type="component" value="Chromosome 07"/>
</dbReference>
<protein>
    <submittedName>
        <fullName evidence="2">Uncharacterized protein</fullName>
    </submittedName>
</protein>
<keyword evidence="1" id="KW-0472">Membrane</keyword>
<sequence>VSNLLYDASLEGPNSNFTEATLTCLMNGDTVPTLSAIQTTSNRNITFNRYAWYNWGVGLIAINGTFQNMPCYYGSQAGAFCYNPNLPDTIQSTNDTTLKRIVMGCVLGSIFLILLFAGVFMKGNRFICCVKEKPMVHTDVPPEITVPSPTWNKTSSYTPLRKDSRYINLTGFAIDKRPPIIRPDIVYQVHMYDNTGYDRTGDE</sequence>
<evidence type="ECO:0000313" key="2">
    <source>
        <dbReference type="EMBL" id="CAH2306056.1"/>
    </source>
</evidence>
<feature type="transmembrane region" description="Helical" evidence="1">
    <location>
        <begin position="101"/>
        <end position="121"/>
    </location>
</feature>
<evidence type="ECO:0000256" key="1">
    <source>
        <dbReference type="SAM" id="Phobius"/>
    </source>
</evidence>
<gene>
    <name evidence="2" type="ORF">PECUL_23A031703</name>
</gene>
<dbReference type="EMBL" id="OW240918">
    <property type="protein sequence ID" value="CAH2306056.1"/>
    <property type="molecule type" value="Genomic_DNA"/>
</dbReference>
<feature type="non-terminal residue" evidence="2">
    <location>
        <position position="1"/>
    </location>
</feature>
<reference evidence="2" key="1">
    <citation type="submission" date="2022-03" db="EMBL/GenBank/DDBJ databases">
        <authorList>
            <person name="Alioto T."/>
            <person name="Alioto T."/>
            <person name="Gomez Garrido J."/>
        </authorList>
    </citation>
    <scope>NUCLEOTIDE SEQUENCE</scope>
</reference>
<name>A0AAD1SS14_PELCU</name>